<evidence type="ECO:0000313" key="11">
    <source>
        <dbReference type="Proteomes" id="UP001183176"/>
    </source>
</evidence>
<comment type="similarity">
    <text evidence="3 7">Belongs to the peptidase S26 family.</text>
</comment>
<dbReference type="Pfam" id="PF10502">
    <property type="entry name" value="Peptidase_S26"/>
    <property type="match status" value="1"/>
</dbReference>
<name>A0ABU2JCY0_9ACTN</name>
<dbReference type="Gene3D" id="2.10.109.10">
    <property type="entry name" value="Umud Fragment, subunit A"/>
    <property type="match status" value="1"/>
</dbReference>
<dbReference type="InterPro" id="IPR036286">
    <property type="entry name" value="LexA/Signal_pep-like_sf"/>
</dbReference>
<keyword evidence="7" id="KW-1133">Transmembrane helix</keyword>
<evidence type="ECO:0000256" key="4">
    <source>
        <dbReference type="ARBA" id="ARBA00013208"/>
    </source>
</evidence>
<evidence type="ECO:0000259" key="9">
    <source>
        <dbReference type="Pfam" id="PF10502"/>
    </source>
</evidence>
<comment type="caution">
    <text evidence="10">The sequence shown here is derived from an EMBL/GenBank/DDBJ whole genome shotgun (WGS) entry which is preliminary data.</text>
</comment>
<feature type="region of interest" description="Disordered" evidence="8">
    <location>
        <begin position="26"/>
        <end position="59"/>
    </location>
</feature>
<evidence type="ECO:0000256" key="1">
    <source>
        <dbReference type="ARBA" id="ARBA00000677"/>
    </source>
</evidence>
<dbReference type="SUPFAM" id="SSF51306">
    <property type="entry name" value="LexA/Signal peptidase"/>
    <property type="match status" value="1"/>
</dbReference>
<evidence type="ECO:0000256" key="7">
    <source>
        <dbReference type="RuleBase" id="RU362042"/>
    </source>
</evidence>
<reference evidence="11" key="1">
    <citation type="submission" date="2023-07" db="EMBL/GenBank/DDBJ databases">
        <title>30 novel species of actinomycetes from the DSMZ collection.</title>
        <authorList>
            <person name="Nouioui I."/>
        </authorList>
    </citation>
    <scope>NUCLEOTIDE SEQUENCE [LARGE SCALE GENOMIC DNA]</scope>
    <source>
        <strain evidence="11">DSM 44399</strain>
    </source>
</reference>
<dbReference type="InterPro" id="IPR019756">
    <property type="entry name" value="Pept_S26A_signal_pept_1_Ser-AS"/>
</dbReference>
<feature type="transmembrane region" description="Helical" evidence="7">
    <location>
        <begin position="70"/>
        <end position="93"/>
    </location>
</feature>
<evidence type="ECO:0000256" key="8">
    <source>
        <dbReference type="SAM" id="MobiDB-lite"/>
    </source>
</evidence>
<dbReference type="GO" id="GO:0009003">
    <property type="term" value="F:signal peptidase activity"/>
    <property type="evidence" value="ECO:0007669"/>
    <property type="project" value="UniProtKB-EC"/>
</dbReference>
<dbReference type="PROSITE" id="PS00501">
    <property type="entry name" value="SPASE_I_1"/>
    <property type="match status" value="1"/>
</dbReference>
<evidence type="ECO:0000256" key="5">
    <source>
        <dbReference type="ARBA" id="ARBA00022670"/>
    </source>
</evidence>
<dbReference type="EMBL" id="JAVREH010000023">
    <property type="protein sequence ID" value="MDT0262840.1"/>
    <property type="molecule type" value="Genomic_DNA"/>
</dbReference>
<dbReference type="CDD" id="cd06530">
    <property type="entry name" value="S26_SPase_I"/>
    <property type="match status" value="1"/>
</dbReference>
<dbReference type="InterPro" id="IPR019758">
    <property type="entry name" value="Pept_S26A_signal_pept_1_CS"/>
</dbReference>
<dbReference type="PANTHER" id="PTHR43390">
    <property type="entry name" value="SIGNAL PEPTIDASE I"/>
    <property type="match status" value="1"/>
</dbReference>
<dbReference type="InterPro" id="IPR019533">
    <property type="entry name" value="Peptidase_S26"/>
</dbReference>
<feature type="compositionally biased region" description="Polar residues" evidence="8">
    <location>
        <begin position="1"/>
        <end position="11"/>
    </location>
</feature>
<feature type="domain" description="Peptidase S26" evidence="9">
    <location>
        <begin position="67"/>
        <end position="230"/>
    </location>
</feature>
<sequence length="238" mass="25767">MAQPDEPTQPSAAPGLRSQIEARMLERRQQSAAAPVQNAPVHDAPASVVESKPAGPAPAESRARSLLRTVLLLLMTLLAIVAVRTYVVASFYIPSASMEPTLHGCPHCEPDMVVVDKLSLHFSHLSRTDVVVFNRPPLAPPEDKQLIKRVIGLPGETVSGHDGHVYIGGKPLIEPYLNPACDGTADFAAVKVPAHEYFMMGDNRCNSFDSRFFGFIPESNVVGRAFAVIWPVKHFGGL</sequence>
<evidence type="ECO:0000256" key="6">
    <source>
        <dbReference type="ARBA" id="ARBA00022801"/>
    </source>
</evidence>
<keyword evidence="7" id="KW-0472">Membrane</keyword>
<dbReference type="PANTHER" id="PTHR43390:SF1">
    <property type="entry name" value="CHLOROPLAST PROCESSING PEPTIDASE"/>
    <property type="match status" value="1"/>
</dbReference>
<keyword evidence="5 7" id="KW-0645">Protease</keyword>
<comment type="subcellular location">
    <subcellularLocation>
        <location evidence="2">Cell membrane</location>
        <topology evidence="2">Single-pass type II membrane protein</topology>
    </subcellularLocation>
    <subcellularLocation>
        <location evidence="7">Membrane</location>
        <topology evidence="7">Single-pass type II membrane protein</topology>
    </subcellularLocation>
</comment>
<dbReference type="RefSeq" id="WP_311423987.1">
    <property type="nucleotide sequence ID" value="NZ_JAVREH010000023.1"/>
</dbReference>
<proteinExistence type="inferred from homology"/>
<dbReference type="PRINTS" id="PR00727">
    <property type="entry name" value="LEADERPTASE"/>
</dbReference>
<dbReference type="Proteomes" id="UP001183176">
    <property type="component" value="Unassembled WGS sequence"/>
</dbReference>
<keyword evidence="7" id="KW-0812">Transmembrane</keyword>
<evidence type="ECO:0000256" key="2">
    <source>
        <dbReference type="ARBA" id="ARBA00004401"/>
    </source>
</evidence>
<organism evidence="10 11">
    <name type="scientific">Jatrophihabitans lederbergiae</name>
    <dbReference type="NCBI Taxonomy" id="3075547"/>
    <lineage>
        <taxon>Bacteria</taxon>
        <taxon>Bacillati</taxon>
        <taxon>Actinomycetota</taxon>
        <taxon>Actinomycetes</taxon>
        <taxon>Jatrophihabitantales</taxon>
        <taxon>Jatrophihabitantaceae</taxon>
        <taxon>Jatrophihabitans</taxon>
    </lineage>
</organism>
<dbReference type="PROSITE" id="PS00761">
    <property type="entry name" value="SPASE_I_3"/>
    <property type="match status" value="1"/>
</dbReference>
<keyword evidence="6 7" id="KW-0378">Hydrolase</keyword>
<evidence type="ECO:0000256" key="3">
    <source>
        <dbReference type="ARBA" id="ARBA00009370"/>
    </source>
</evidence>
<accession>A0ABU2JCY0</accession>
<evidence type="ECO:0000313" key="10">
    <source>
        <dbReference type="EMBL" id="MDT0262840.1"/>
    </source>
</evidence>
<protein>
    <recommendedName>
        <fullName evidence="4 7">Signal peptidase I</fullName>
        <ecNumber evidence="4 7">3.4.21.89</ecNumber>
    </recommendedName>
</protein>
<gene>
    <name evidence="10" type="primary">lepB</name>
    <name evidence="10" type="ORF">RM423_15700</name>
</gene>
<keyword evidence="11" id="KW-1185">Reference proteome</keyword>
<feature type="region of interest" description="Disordered" evidence="8">
    <location>
        <begin position="1"/>
        <end position="20"/>
    </location>
</feature>
<dbReference type="EC" id="3.4.21.89" evidence="4 7"/>
<dbReference type="InterPro" id="IPR000223">
    <property type="entry name" value="Pept_S26A_signal_pept_1"/>
</dbReference>
<dbReference type="NCBIfam" id="TIGR02227">
    <property type="entry name" value="sigpep_I_bact"/>
    <property type="match status" value="1"/>
</dbReference>
<comment type="catalytic activity">
    <reaction evidence="1 7">
        <text>Cleavage of hydrophobic, N-terminal signal or leader sequences from secreted and periplasmic proteins.</text>
        <dbReference type="EC" id="3.4.21.89"/>
    </reaction>
</comment>